<feature type="region of interest" description="Disordered" evidence="1">
    <location>
        <begin position="180"/>
        <end position="203"/>
    </location>
</feature>
<sequence length="203" mass="23543">MVRSRNRAQRTQEEKDNDARVRWDRLLYEEEKRQQNLARFQLPAPQNLARFQLPAPQNDSDDEGGALCSMYDRADHVMQTGTLAEAQKAPTHKWELDDKSYNIFFRACVALTNYSVRLHREDGEGFLRYEAQLIQIGLEIEAVKKHKQQEYRDGRRARLELTARSVSGAVRTGVMASRDDNRRRLSLDRSHNASPYSATYGSR</sequence>
<evidence type="ECO:0000313" key="3">
    <source>
        <dbReference type="Proteomes" id="UP000434957"/>
    </source>
</evidence>
<comment type="caution">
    <text evidence="2">The sequence shown here is derived from an EMBL/GenBank/DDBJ whole genome shotgun (WGS) entry which is preliminary data.</text>
</comment>
<reference evidence="2 3" key="1">
    <citation type="submission" date="2018-08" db="EMBL/GenBank/DDBJ databases">
        <title>Genomic investigation of the strawberry pathogen Phytophthora fragariae indicates pathogenicity is determined by transcriptional variation in three key races.</title>
        <authorList>
            <person name="Adams T.M."/>
            <person name="Armitage A.D."/>
            <person name="Sobczyk M.K."/>
            <person name="Bates H.J."/>
            <person name="Dunwell J.M."/>
            <person name="Nellist C.F."/>
            <person name="Harrison R.J."/>
        </authorList>
    </citation>
    <scope>NUCLEOTIDE SEQUENCE [LARGE SCALE GENOMIC DNA]</scope>
    <source>
        <strain evidence="2 3">SCRP333</strain>
    </source>
</reference>
<feature type="compositionally biased region" description="Polar residues" evidence="1">
    <location>
        <begin position="192"/>
        <end position="203"/>
    </location>
</feature>
<accession>A0A6A4BLD6</accession>
<gene>
    <name evidence="2" type="ORF">PR003_g29477</name>
</gene>
<protein>
    <submittedName>
        <fullName evidence="2">Uncharacterized protein</fullName>
    </submittedName>
</protein>
<dbReference type="AlphaFoldDB" id="A0A6A4BLD6"/>
<dbReference type="Proteomes" id="UP000434957">
    <property type="component" value="Unassembled WGS sequence"/>
</dbReference>
<organism evidence="2 3">
    <name type="scientific">Phytophthora rubi</name>
    <dbReference type="NCBI Taxonomy" id="129364"/>
    <lineage>
        <taxon>Eukaryota</taxon>
        <taxon>Sar</taxon>
        <taxon>Stramenopiles</taxon>
        <taxon>Oomycota</taxon>
        <taxon>Peronosporomycetes</taxon>
        <taxon>Peronosporales</taxon>
        <taxon>Peronosporaceae</taxon>
        <taxon>Phytophthora</taxon>
    </lineage>
</organism>
<evidence type="ECO:0000256" key="1">
    <source>
        <dbReference type="SAM" id="MobiDB-lite"/>
    </source>
</evidence>
<feature type="compositionally biased region" description="Basic and acidic residues" evidence="1">
    <location>
        <begin position="180"/>
        <end position="191"/>
    </location>
</feature>
<feature type="compositionally biased region" description="Basic and acidic residues" evidence="1">
    <location>
        <begin position="10"/>
        <end position="21"/>
    </location>
</feature>
<evidence type="ECO:0000313" key="2">
    <source>
        <dbReference type="EMBL" id="KAE9274910.1"/>
    </source>
</evidence>
<feature type="region of interest" description="Disordered" evidence="1">
    <location>
        <begin position="1"/>
        <end position="21"/>
    </location>
</feature>
<dbReference type="EMBL" id="QXFT01004967">
    <property type="protein sequence ID" value="KAE9274910.1"/>
    <property type="molecule type" value="Genomic_DNA"/>
</dbReference>
<name>A0A6A4BLD6_9STRA</name>
<proteinExistence type="predicted"/>
<keyword evidence="3" id="KW-1185">Reference proteome</keyword>